<evidence type="ECO:0000256" key="2">
    <source>
        <dbReference type="ARBA" id="ARBA00022857"/>
    </source>
</evidence>
<name>A0A0N7MBX5_9RHOB</name>
<dbReference type="AlphaFoldDB" id="A0A0N7MBX5"/>
<protein>
    <submittedName>
        <fullName evidence="4">Putative 2,4-dienoyl-CoA reductase</fullName>
        <ecNumber evidence="4">1.3.1.34</ecNumber>
    </submittedName>
</protein>
<dbReference type="FunFam" id="3.40.50.720:FF:000084">
    <property type="entry name" value="Short-chain dehydrogenase reductase"/>
    <property type="match status" value="1"/>
</dbReference>
<sequence>MSMSFDFSGQNVFVAGGTSGINYGIAQGFARWGAKVMVASRKQDKVDKAVEGLKALGAEAAGVSFDVRDYAAVEEGFAKAADFFGGEIDNLISGAAGNVPGRLMDQSPNLVKSMVEIDLMGTFHVMRAAYPHLKKPGASVVNISAPQAFAAMSHQSPVCAAKAGVDMVTKSLALEWGEDGIRLNSISPGPIDGTEGMARLAPTEELRAMVTKSVPIQRFGSPDDIAKAAGFLCSDAGSYVSGVVLPVDGGWGVSGASVVMTGAAKFLDKMTGR</sequence>
<comment type="similarity">
    <text evidence="1">Belongs to the short-chain dehydrogenases/reductases (SDR) family.</text>
</comment>
<dbReference type="EMBL" id="CYUE01000020">
    <property type="protein sequence ID" value="CUK26624.1"/>
    <property type="molecule type" value="Genomic_DNA"/>
</dbReference>
<evidence type="ECO:0000313" key="4">
    <source>
        <dbReference type="EMBL" id="CUK26624.1"/>
    </source>
</evidence>
<keyword evidence="3 4" id="KW-0560">Oxidoreductase</keyword>
<keyword evidence="5" id="KW-1185">Reference proteome</keyword>
<dbReference type="SUPFAM" id="SSF51735">
    <property type="entry name" value="NAD(P)-binding Rossmann-fold domains"/>
    <property type="match status" value="1"/>
</dbReference>
<evidence type="ECO:0000313" key="5">
    <source>
        <dbReference type="Proteomes" id="UP000051184"/>
    </source>
</evidence>
<gene>
    <name evidence="4" type="primary">fadH</name>
    <name evidence="4" type="ORF">TA5114_02440</name>
</gene>
<keyword evidence="2" id="KW-0521">NADP</keyword>
<dbReference type="NCBIfam" id="NF005752">
    <property type="entry name" value="PRK07576.1"/>
    <property type="match status" value="1"/>
</dbReference>
<dbReference type="GO" id="GO:0008670">
    <property type="term" value="F:2,4-dienoyl-CoA reductase (NADPH) activity"/>
    <property type="evidence" value="ECO:0007669"/>
    <property type="project" value="UniProtKB-EC"/>
</dbReference>
<proteinExistence type="inferred from homology"/>
<accession>A0A0N7MBX5</accession>
<dbReference type="InterPro" id="IPR036291">
    <property type="entry name" value="NAD(P)-bd_dom_sf"/>
</dbReference>
<dbReference type="PRINTS" id="PR00081">
    <property type="entry name" value="GDHRDH"/>
</dbReference>
<dbReference type="OrthoDB" id="9797020at2"/>
<dbReference type="Gene3D" id="3.40.50.720">
    <property type="entry name" value="NAD(P)-binding Rossmann-like Domain"/>
    <property type="match status" value="1"/>
</dbReference>
<dbReference type="GO" id="GO:0009062">
    <property type="term" value="P:fatty acid catabolic process"/>
    <property type="evidence" value="ECO:0007669"/>
    <property type="project" value="InterPro"/>
</dbReference>
<dbReference type="InterPro" id="IPR045017">
    <property type="entry name" value="DECR2-like"/>
</dbReference>
<organism evidence="4 5">
    <name type="scientific">Cognatishimia activa</name>
    <dbReference type="NCBI Taxonomy" id="1715691"/>
    <lineage>
        <taxon>Bacteria</taxon>
        <taxon>Pseudomonadati</taxon>
        <taxon>Pseudomonadota</taxon>
        <taxon>Alphaproteobacteria</taxon>
        <taxon>Rhodobacterales</taxon>
        <taxon>Paracoccaceae</taxon>
        <taxon>Cognatishimia</taxon>
    </lineage>
</organism>
<dbReference type="EC" id="1.3.1.34" evidence="4"/>
<dbReference type="PANTHER" id="PTHR43296">
    <property type="entry name" value="PEROXISOMAL 2,4-DIENOYL-COA REDUCTASE"/>
    <property type="match status" value="1"/>
</dbReference>
<dbReference type="RefSeq" id="WP_058315495.1">
    <property type="nucleotide sequence ID" value="NZ_CYTO01000009.1"/>
</dbReference>
<dbReference type="InterPro" id="IPR002347">
    <property type="entry name" value="SDR_fam"/>
</dbReference>
<dbReference type="Proteomes" id="UP000051184">
    <property type="component" value="Unassembled WGS sequence"/>
</dbReference>
<reference evidence="5" key="1">
    <citation type="submission" date="2015-09" db="EMBL/GenBank/DDBJ databases">
        <authorList>
            <person name="Rodrigo-Torres Lidia"/>
            <person name="Arahal R.David."/>
        </authorList>
    </citation>
    <scope>NUCLEOTIDE SEQUENCE [LARGE SCALE GENOMIC DNA]</scope>
    <source>
        <strain evidence="5">CECT 5114</strain>
    </source>
</reference>
<dbReference type="PANTHER" id="PTHR43296:SF2">
    <property type="entry name" value="PEROXISOMAL 2,4-DIENOYL-COA REDUCTASE [(3E)-ENOYL-COA-PRODUCING]"/>
    <property type="match status" value="1"/>
</dbReference>
<dbReference type="Pfam" id="PF13561">
    <property type="entry name" value="adh_short_C2"/>
    <property type="match status" value="1"/>
</dbReference>
<evidence type="ECO:0000256" key="1">
    <source>
        <dbReference type="ARBA" id="ARBA00006484"/>
    </source>
</evidence>
<dbReference type="STRING" id="1715691.TA5113_01269"/>
<evidence type="ECO:0000256" key="3">
    <source>
        <dbReference type="ARBA" id="ARBA00023002"/>
    </source>
</evidence>